<protein>
    <recommendedName>
        <fullName evidence="3">Phage tail protein</fullName>
    </recommendedName>
</protein>
<dbReference type="RefSeq" id="WP_095640576.1">
    <property type="nucleotide sequence ID" value="NZ_NSJZ01000010.1"/>
</dbReference>
<evidence type="ECO:0008006" key="3">
    <source>
        <dbReference type="Google" id="ProtNLM"/>
    </source>
</evidence>
<reference evidence="1 2" key="1">
    <citation type="submission" date="2017-09" db="EMBL/GenBank/DDBJ databases">
        <title>Paracoccus alkalisoli sp. nov., isolated from saline alkaline soil.</title>
        <authorList>
            <person name="Dong X."/>
            <person name="Zhang G."/>
        </authorList>
    </citation>
    <scope>NUCLEOTIDE SEQUENCE [LARGE SCALE GENOMIC DNA]</scope>
    <source>
        <strain evidence="1 2">WN007</strain>
    </source>
</reference>
<comment type="caution">
    <text evidence="1">The sequence shown here is derived from an EMBL/GenBank/DDBJ whole genome shotgun (WGS) entry which is preliminary data.</text>
</comment>
<sequence length="174" mass="18603">MQPAEIALLLPEIYRREIAEGSVLDGLLHVMAALHGSLEAAIADPALLIDPRRAPDRLVPVLAAWVGLGHYLQANPGEDRPDTAELRELVAAAAGLSRRSGSAATLRQFLETATGTQGFAIEESAERPFHFSVSIPPAALPRLDLVLRIIAFEKPAFTTFELTPVPDVGPNQGS</sequence>
<proteinExistence type="predicted"/>
<name>A0A2A2GGM3_9RHOB</name>
<organism evidence="1 2">
    <name type="scientific">Paracoccus salipaludis</name>
    <dbReference type="NCBI Taxonomy" id="2032623"/>
    <lineage>
        <taxon>Bacteria</taxon>
        <taxon>Pseudomonadati</taxon>
        <taxon>Pseudomonadota</taxon>
        <taxon>Alphaproteobacteria</taxon>
        <taxon>Rhodobacterales</taxon>
        <taxon>Paracoccaceae</taxon>
        <taxon>Paracoccus</taxon>
    </lineage>
</organism>
<dbReference type="Pfam" id="PF09684">
    <property type="entry name" value="Tail_P2_I"/>
    <property type="match status" value="1"/>
</dbReference>
<dbReference type="OrthoDB" id="7060258at2"/>
<dbReference type="InterPro" id="IPR006521">
    <property type="entry name" value="Tail_protein_I"/>
</dbReference>
<gene>
    <name evidence="1" type="ORF">CK240_11950</name>
</gene>
<evidence type="ECO:0000313" key="1">
    <source>
        <dbReference type="EMBL" id="PAU96786.1"/>
    </source>
</evidence>
<dbReference type="EMBL" id="NSJZ01000010">
    <property type="protein sequence ID" value="PAU96786.1"/>
    <property type="molecule type" value="Genomic_DNA"/>
</dbReference>
<keyword evidence="2" id="KW-1185">Reference proteome</keyword>
<accession>A0A2A2GGM3</accession>
<dbReference type="AlphaFoldDB" id="A0A2A2GGM3"/>
<dbReference type="Proteomes" id="UP000218023">
    <property type="component" value="Unassembled WGS sequence"/>
</dbReference>
<evidence type="ECO:0000313" key="2">
    <source>
        <dbReference type="Proteomes" id="UP000218023"/>
    </source>
</evidence>